<protein>
    <recommendedName>
        <fullName evidence="2">TerB-C domain-containing protein</fullName>
    </recommendedName>
</protein>
<evidence type="ECO:0000313" key="3">
    <source>
        <dbReference type="EMBL" id="GAA4000037.1"/>
    </source>
</evidence>
<organism evidence="3 4">
    <name type="scientific">Hymenobacter fastidiosus</name>
    <dbReference type="NCBI Taxonomy" id="486264"/>
    <lineage>
        <taxon>Bacteria</taxon>
        <taxon>Pseudomonadati</taxon>
        <taxon>Bacteroidota</taxon>
        <taxon>Cytophagia</taxon>
        <taxon>Cytophagales</taxon>
        <taxon>Hymenobacteraceae</taxon>
        <taxon>Hymenobacter</taxon>
    </lineage>
</organism>
<comment type="caution">
    <text evidence="3">The sequence shown here is derived from an EMBL/GenBank/DDBJ whole genome shotgun (WGS) entry which is preliminary data.</text>
</comment>
<dbReference type="Proteomes" id="UP001500567">
    <property type="component" value="Unassembled WGS sequence"/>
</dbReference>
<proteinExistence type="predicted"/>
<evidence type="ECO:0000313" key="4">
    <source>
        <dbReference type="Proteomes" id="UP001500567"/>
    </source>
</evidence>
<reference evidence="4" key="1">
    <citation type="journal article" date="2019" name="Int. J. Syst. Evol. Microbiol.">
        <title>The Global Catalogue of Microorganisms (GCM) 10K type strain sequencing project: providing services to taxonomists for standard genome sequencing and annotation.</title>
        <authorList>
            <consortium name="The Broad Institute Genomics Platform"/>
            <consortium name="The Broad Institute Genome Sequencing Center for Infectious Disease"/>
            <person name="Wu L."/>
            <person name="Ma J."/>
        </authorList>
    </citation>
    <scope>NUCLEOTIDE SEQUENCE [LARGE SCALE GENOMIC DNA]</scope>
    <source>
        <strain evidence="4">JCM 17224</strain>
    </source>
</reference>
<evidence type="ECO:0000256" key="1">
    <source>
        <dbReference type="SAM" id="MobiDB-lite"/>
    </source>
</evidence>
<gene>
    <name evidence="3" type="ORF">GCM10022408_08820</name>
</gene>
<feature type="compositionally biased region" description="Low complexity" evidence="1">
    <location>
        <begin position="318"/>
        <end position="332"/>
    </location>
</feature>
<feature type="domain" description="TerB-C" evidence="2">
    <location>
        <begin position="260"/>
        <end position="419"/>
    </location>
</feature>
<dbReference type="InterPro" id="IPR028932">
    <property type="entry name" value="TerB-C"/>
</dbReference>
<evidence type="ECO:0000259" key="2">
    <source>
        <dbReference type="Pfam" id="PF15615"/>
    </source>
</evidence>
<sequence>MARQTTVRLYVAVLHELELGCKKAGSTLLKRVKQLEEETEHYDHHYYNYRYMSRDSAGPKVGAAVFLTLFQRCENAVRERYGFRLLDADLYFSEKSDPDQRFNHYFGDVLPALLAPLAQALPAPDPALEQALNLADPKRWLPRFQQLLAYLPAQPAQFVEEVYALGQQNERNPNVATIYQQAAWELGAAGQQATLRLYLHYLYHGARRHPFKPKPLLKRLQKALFPLPEHFPRFESLTYELINTRDLPAALAAVPTIYFKERRKIERSPAAVHAARQQHAGTVELLNEYLQDEPAPVPTPPVAASRPAPTPPRKAKAKATAPTKKAVAPGAPESAAAQPQALTFAVALSAAQQELLLLFAGQSLTLPRADVEAFARQHGALRNQLIDAINEACYARLDDVLIEESGDDYTIYETYYQRITASC</sequence>
<dbReference type="RefSeq" id="WP_345071258.1">
    <property type="nucleotide sequence ID" value="NZ_BAABDJ010000006.1"/>
</dbReference>
<dbReference type="Pfam" id="PF15615">
    <property type="entry name" value="TerB_C"/>
    <property type="match status" value="1"/>
</dbReference>
<keyword evidence="4" id="KW-1185">Reference proteome</keyword>
<dbReference type="EMBL" id="BAABDJ010000006">
    <property type="protein sequence ID" value="GAA4000037.1"/>
    <property type="molecule type" value="Genomic_DNA"/>
</dbReference>
<feature type="region of interest" description="Disordered" evidence="1">
    <location>
        <begin position="294"/>
        <end position="332"/>
    </location>
</feature>
<accession>A0ABP7RNH8</accession>
<name>A0ABP7RNH8_9BACT</name>